<reference evidence="3 4" key="1">
    <citation type="submission" date="2020-06" db="EMBL/GenBank/DDBJ databases">
        <title>NJ-3-1, isolated from saline soil.</title>
        <authorList>
            <person name="Cui H.L."/>
            <person name="Shi X."/>
        </authorList>
    </citation>
    <scope>NUCLEOTIDE SEQUENCE [LARGE SCALE GENOMIC DNA]</scope>
    <source>
        <strain evidence="3 4">NJ-3-1</strain>
    </source>
</reference>
<dbReference type="Gene3D" id="1.10.10.10">
    <property type="entry name" value="Winged helix-like DNA-binding domain superfamily/Winged helix DNA-binding domain"/>
    <property type="match status" value="1"/>
</dbReference>
<dbReference type="Pfam" id="PF25213">
    <property type="entry name" value="HVO_A0261_N"/>
    <property type="match status" value="1"/>
</dbReference>
<dbReference type="InterPro" id="IPR057527">
    <property type="entry name" value="HVO_A0261-like_N"/>
</dbReference>
<dbReference type="InterPro" id="IPR013561">
    <property type="entry name" value="FilR1_middle_dom"/>
</dbReference>
<dbReference type="InterPro" id="IPR036388">
    <property type="entry name" value="WH-like_DNA-bd_sf"/>
</dbReference>
<dbReference type="OrthoDB" id="330490at2157"/>
<dbReference type="RefSeq" id="WP_179268415.1">
    <property type="nucleotide sequence ID" value="NZ_CP058579.1"/>
</dbReference>
<protein>
    <submittedName>
        <fullName evidence="3">MarR family transcriptional regulator</fullName>
    </submittedName>
</protein>
<feature type="domain" description="HVO-A0261-like N-terminal" evidence="2">
    <location>
        <begin position="11"/>
        <end position="94"/>
    </location>
</feature>
<dbReference type="Pfam" id="PF08350">
    <property type="entry name" value="FilR1_middle"/>
    <property type="match status" value="1"/>
</dbReference>
<evidence type="ECO:0000259" key="1">
    <source>
        <dbReference type="Pfam" id="PF08350"/>
    </source>
</evidence>
<gene>
    <name evidence="3" type="ORF">HUG12_08870</name>
</gene>
<feature type="domain" description="Methanogenesis regulatory protein FilR1 middle" evidence="1">
    <location>
        <begin position="128"/>
        <end position="257"/>
    </location>
</feature>
<evidence type="ECO:0000313" key="3">
    <source>
        <dbReference type="EMBL" id="QLG61830.1"/>
    </source>
</evidence>
<evidence type="ECO:0000313" key="4">
    <source>
        <dbReference type="Proteomes" id="UP000509626"/>
    </source>
</evidence>
<evidence type="ECO:0000259" key="2">
    <source>
        <dbReference type="Pfam" id="PF25213"/>
    </source>
</evidence>
<sequence>MELDSTGSPVDDIAYLTRSEHRVPALVALTARPRSRSELWEMTGVSSSTIRRTIREFEDRHWIRRNEYRYEATQLGAYVASAMMDLLERFETERQLRDVWQWLPSEENGFTVGMCADAVVTVAEADDPYRPVNRFVSLLRETDRFRFAGFDVALLEPCKDELCQRIVEGTRTEIISRSRVVTYIRSTSPELFSEALESGNLTVRVHDDLPSFGVSIFDRRVAISGYDPDSVMVRALVDTDAPEAREWAESMYESYRRETPTIPLETAAE</sequence>
<proteinExistence type="predicted"/>
<dbReference type="EMBL" id="CP058579">
    <property type="protein sequence ID" value="QLG61830.1"/>
    <property type="molecule type" value="Genomic_DNA"/>
</dbReference>
<dbReference type="Proteomes" id="UP000509626">
    <property type="component" value="Chromosome"/>
</dbReference>
<dbReference type="SUPFAM" id="SSF46785">
    <property type="entry name" value="Winged helix' DNA-binding domain"/>
    <property type="match status" value="1"/>
</dbReference>
<accession>A0A7D5LAG9</accession>
<dbReference type="AlphaFoldDB" id="A0A7D5LAG9"/>
<dbReference type="InterPro" id="IPR036390">
    <property type="entry name" value="WH_DNA-bd_sf"/>
</dbReference>
<name>A0A7D5LAG9_9EURY</name>
<keyword evidence="4" id="KW-1185">Reference proteome</keyword>
<dbReference type="GeneID" id="56037567"/>
<organism evidence="3 4">
    <name type="scientific">Halorarum salinum</name>
    <dbReference type="NCBI Taxonomy" id="2743089"/>
    <lineage>
        <taxon>Archaea</taxon>
        <taxon>Methanobacteriati</taxon>
        <taxon>Methanobacteriota</taxon>
        <taxon>Stenosarchaea group</taxon>
        <taxon>Halobacteria</taxon>
        <taxon>Halobacteriales</taxon>
        <taxon>Haloferacaceae</taxon>
        <taxon>Halorarum</taxon>
    </lineage>
</organism>
<dbReference type="KEGG" id="halu:HUG12_08870"/>